<name>A0A1Y1RU59_9SPIO</name>
<protein>
    <recommendedName>
        <fullName evidence="3">HTH tetR-type domain-containing protein</fullName>
    </recommendedName>
</protein>
<dbReference type="GO" id="GO:0003677">
    <property type="term" value="F:DNA binding"/>
    <property type="evidence" value="ECO:0007669"/>
    <property type="project" value="UniProtKB-UniRule"/>
</dbReference>
<dbReference type="InterPro" id="IPR009057">
    <property type="entry name" value="Homeodomain-like_sf"/>
</dbReference>
<gene>
    <name evidence="4" type="ORF">B4O97_16860</name>
</gene>
<comment type="caution">
    <text evidence="4">The sequence shown here is derived from an EMBL/GenBank/DDBJ whole genome shotgun (WGS) entry which is preliminary data.</text>
</comment>
<dbReference type="PROSITE" id="PS50977">
    <property type="entry name" value="HTH_TETR_2"/>
    <property type="match status" value="1"/>
</dbReference>
<dbReference type="EMBL" id="MWQY01000024">
    <property type="protein sequence ID" value="ORC31817.1"/>
    <property type="molecule type" value="Genomic_DNA"/>
</dbReference>
<dbReference type="InterPro" id="IPR036271">
    <property type="entry name" value="Tet_transcr_reg_TetR-rel_C_sf"/>
</dbReference>
<dbReference type="SUPFAM" id="SSF48498">
    <property type="entry name" value="Tetracyclin repressor-like, C-terminal domain"/>
    <property type="match status" value="1"/>
</dbReference>
<reference evidence="4 5" key="1">
    <citation type="submission" date="2017-03" db="EMBL/GenBank/DDBJ databases">
        <title>Draft Genome sequence of Marispirochaeta sp. strain JC444.</title>
        <authorList>
            <person name="Shivani Y."/>
            <person name="Subhash Y."/>
            <person name="Sasikala C."/>
            <person name="Ramana C."/>
        </authorList>
    </citation>
    <scope>NUCLEOTIDE SEQUENCE [LARGE SCALE GENOMIC DNA]</scope>
    <source>
        <strain evidence="4 5">JC444</strain>
    </source>
</reference>
<dbReference type="PANTHER" id="PTHR43479:SF11">
    <property type="entry name" value="ACREF_ENVCD OPERON REPRESSOR-RELATED"/>
    <property type="match status" value="1"/>
</dbReference>
<evidence type="ECO:0000313" key="4">
    <source>
        <dbReference type="EMBL" id="ORC31817.1"/>
    </source>
</evidence>
<dbReference type="PANTHER" id="PTHR43479">
    <property type="entry name" value="ACREF/ENVCD OPERON REPRESSOR-RELATED"/>
    <property type="match status" value="1"/>
</dbReference>
<organism evidence="4 5">
    <name type="scientific">Marispirochaeta aestuarii</name>
    <dbReference type="NCBI Taxonomy" id="1963862"/>
    <lineage>
        <taxon>Bacteria</taxon>
        <taxon>Pseudomonadati</taxon>
        <taxon>Spirochaetota</taxon>
        <taxon>Spirochaetia</taxon>
        <taxon>Spirochaetales</taxon>
        <taxon>Spirochaetaceae</taxon>
        <taxon>Marispirochaeta</taxon>
    </lineage>
</organism>
<evidence type="ECO:0000256" key="2">
    <source>
        <dbReference type="PROSITE-ProRule" id="PRU00335"/>
    </source>
</evidence>
<dbReference type="OrthoDB" id="6430772at2"/>
<evidence type="ECO:0000313" key="5">
    <source>
        <dbReference type="Proteomes" id="UP000192343"/>
    </source>
</evidence>
<dbReference type="Proteomes" id="UP000192343">
    <property type="component" value="Unassembled WGS sequence"/>
</dbReference>
<sequence>MVAARGKNRGIDNKKKILNSARKIFQKKGGQQTSLADIAKAAGISKGTLYYYYSTKAELIFDITHEHMNSMTSSLLKLVEDKAETMDAAEIIHLVYNTIIKAESRSKLHLYLVQEAIIGNDELKQRFQQAYNEWREMISSGLKTILKRRKDIDVLSHVLLTSITGGMIQQLLGVDDLPLEEMSHWLVYKR</sequence>
<dbReference type="InterPro" id="IPR050624">
    <property type="entry name" value="HTH-type_Tx_Regulator"/>
</dbReference>
<dbReference type="Gene3D" id="1.10.357.10">
    <property type="entry name" value="Tetracycline Repressor, domain 2"/>
    <property type="match status" value="1"/>
</dbReference>
<dbReference type="InterPro" id="IPR001647">
    <property type="entry name" value="HTH_TetR"/>
</dbReference>
<proteinExistence type="predicted"/>
<evidence type="ECO:0000256" key="1">
    <source>
        <dbReference type="ARBA" id="ARBA00023125"/>
    </source>
</evidence>
<keyword evidence="5" id="KW-1185">Reference proteome</keyword>
<dbReference type="STRING" id="1963862.B4O97_16860"/>
<feature type="domain" description="HTH tetR-type" evidence="3">
    <location>
        <begin position="11"/>
        <end position="71"/>
    </location>
</feature>
<keyword evidence="1 2" id="KW-0238">DNA-binding</keyword>
<dbReference type="PRINTS" id="PR00455">
    <property type="entry name" value="HTHTETR"/>
</dbReference>
<dbReference type="RefSeq" id="WP_083052660.1">
    <property type="nucleotide sequence ID" value="NZ_CAXXQO010000003.1"/>
</dbReference>
<evidence type="ECO:0000259" key="3">
    <source>
        <dbReference type="PROSITE" id="PS50977"/>
    </source>
</evidence>
<dbReference type="AlphaFoldDB" id="A0A1Y1RU59"/>
<dbReference type="Pfam" id="PF00440">
    <property type="entry name" value="TetR_N"/>
    <property type="match status" value="1"/>
</dbReference>
<accession>A0A1Y1RU59</accession>
<feature type="DNA-binding region" description="H-T-H motif" evidence="2">
    <location>
        <begin position="34"/>
        <end position="53"/>
    </location>
</feature>
<dbReference type="SUPFAM" id="SSF46689">
    <property type="entry name" value="Homeodomain-like"/>
    <property type="match status" value="1"/>
</dbReference>